<feature type="domain" description="DUF6534" evidence="2">
    <location>
        <begin position="179"/>
        <end position="270"/>
    </location>
</feature>
<gene>
    <name evidence="3" type="ORF">MSAN_00290400</name>
</gene>
<feature type="transmembrane region" description="Helical" evidence="1">
    <location>
        <begin position="134"/>
        <end position="159"/>
    </location>
</feature>
<accession>A0A8H6Z859</accession>
<feature type="transmembrane region" description="Helical" evidence="1">
    <location>
        <begin position="20"/>
        <end position="38"/>
    </location>
</feature>
<dbReference type="Proteomes" id="UP000623467">
    <property type="component" value="Unassembled WGS sequence"/>
</dbReference>
<proteinExistence type="predicted"/>
<organism evidence="3 4">
    <name type="scientific">Mycena sanguinolenta</name>
    <dbReference type="NCBI Taxonomy" id="230812"/>
    <lineage>
        <taxon>Eukaryota</taxon>
        <taxon>Fungi</taxon>
        <taxon>Dikarya</taxon>
        <taxon>Basidiomycota</taxon>
        <taxon>Agaricomycotina</taxon>
        <taxon>Agaricomycetes</taxon>
        <taxon>Agaricomycetidae</taxon>
        <taxon>Agaricales</taxon>
        <taxon>Marasmiineae</taxon>
        <taxon>Mycenaceae</taxon>
        <taxon>Mycena</taxon>
    </lineage>
</organism>
<evidence type="ECO:0000256" key="1">
    <source>
        <dbReference type="SAM" id="Phobius"/>
    </source>
</evidence>
<reference evidence="3" key="1">
    <citation type="submission" date="2020-05" db="EMBL/GenBank/DDBJ databases">
        <title>Mycena genomes resolve the evolution of fungal bioluminescence.</title>
        <authorList>
            <person name="Tsai I.J."/>
        </authorList>
    </citation>
    <scope>NUCLEOTIDE SEQUENCE</scope>
    <source>
        <strain evidence="3">160909Yilan</strain>
    </source>
</reference>
<keyword evidence="1" id="KW-0812">Transmembrane</keyword>
<name>A0A8H6Z859_9AGAR</name>
<feature type="transmembrane region" description="Helical" evidence="1">
    <location>
        <begin position="212"/>
        <end position="240"/>
    </location>
</feature>
<feature type="transmembrane region" description="Helical" evidence="1">
    <location>
        <begin position="171"/>
        <end position="191"/>
    </location>
</feature>
<dbReference type="PANTHER" id="PTHR40465">
    <property type="entry name" value="CHROMOSOME 1, WHOLE GENOME SHOTGUN SEQUENCE"/>
    <property type="match status" value="1"/>
</dbReference>
<protein>
    <recommendedName>
        <fullName evidence="2">DUF6534 domain-containing protein</fullName>
    </recommendedName>
</protein>
<evidence type="ECO:0000313" key="4">
    <source>
        <dbReference type="Proteomes" id="UP000623467"/>
    </source>
</evidence>
<evidence type="ECO:0000259" key="2">
    <source>
        <dbReference type="Pfam" id="PF20152"/>
    </source>
</evidence>
<feature type="transmembrane region" description="Helical" evidence="1">
    <location>
        <begin position="246"/>
        <end position="266"/>
    </location>
</feature>
<dbReference type="EMBL" id="JACAZH010000002">
    <property type="protein sequence ID" value="KAF7374093.1"/>
    <property type="molecule type" value="Genomic_DNA"/>
</dbReference>
<evidence type="ECO:0000313" key="3">
    <source>
        <dbReference type="EMBL" id="KAF7374093.1"/>
    </source>
</evidence>
<comment type="caution">
    <text evidence="3">The sequence shown here is derived from an EMBL/GenBank/DDBJ whole genome shotgun (WGS) entry which is preliminary data.</text>
</comment>
<keyword evidence="1" id="KW-0472">Membrane</keyword>
<feature type="transmembrane region" description="Helical" evidence="1">
    <location>
        <begin position="104"/>
        <end position="122"/>
    </location>
</feature>
<dbReference type="PANTHER" id="PTHR40465:SF1">
    <property type="entry name" value="DUF6534 DOMAIN-CONTAINING PROTEIN"/>
    <property type="match status" value="1"/>
</dbReference>
<dbReference type="Pfam" id="PF20152">
    <property type="entry name" value="DUF6534"/>
    <property type="match status" value="1"/>
</dbReference>
<keyword evidence="4" id="KW-1185">Reference proteome</keyword>
<sequence length="324" mass="36430">MVATHWCSCVPPMSLPALDAVTGCLLIGTWASSLLYMSEIRQSSYYMYFHHFGKDNWRIKTLVTVVLLVDTLSMAGDYISVYLYTITHAADLKYLENIHWPTPLYGFTTGVLALLVQTYLVVRYWRFAHNLLVTLFLSFAIIISFGSVFTCSLMLTLYTSLEDRSKFKIPALLWLITEVVVDTGIALALLWELRKAKGSLILAETRTLTSSVLDRLTAVSIESGAAAATLAATALISYFIKPESNLYTGFLYPLGRVYVITLFSNLNMRTSTRSFHDTHVLRSCDDRERARATDIHQLGHAGNLRCHNAMVVLPGTQEYKERSL</sequence>
<dbReference type="OrthoDB" id="3203775at2759"/>
<keyword evidence="1" id="KW-1133">Transmembrane helix</keyword>
<dbReference type="AlphaFoldDB" id="A0A8H6Z859"/>
<feature type="transmembrane region" description="Helical" evidence="1">
    <location>
        <begin position="59"/>
        <end position="84"/>
    </location>
</feature>
<dbReference type="InterPro" id="IPR045339">
    <property type="entry name" value="DUF6534"/>
</dbReference>